<reference evidence="1 2" key="1">
    <citation type="journal article" date="2015" name="Plant Cell">
        <title>Oil accumulation by the oleaginous diatom Fistulifera solaris as revealed by the genome and transcriptome.</title>
        <authorList>
            <person name="Tanaka T."/>
            <person name="Maeda Y."/>
            <person name="Veluchamy A."/>
            <person name="Tanaka M."/>
            <person name="Abida H."/>
            <person name="Marechal E."/>
            <person name="Bowler C."/>
            <person name="Muto M."/>
            <person name="Sunaga Y."/>
            <person name="Tanaka M."/>
            <person name="Yoshino T."/>
            <person name="Taniguchi T."/>
            <person name="Fukuda Y."/>
            <person name="Nemoto M."/>
            <person name="Matsumoto M."/>
            <person name="Wong P.S."/>
            <person name="Aburatani S."/>
            <person name="Fujibuchi W."/>
        </authorList>
    </citation>
    <scope>NUCLEOTIDE SEQUENCE [LARGE SCALE GENOMIC DNA]</scope>
    <source>
        <strain evidence="1 2">JPCC DA0580</strain>
    </source>
</reference>
<sequence>MYSEMCIHVSWAAATESASVPIPLAPVYSAQKGVAATTGPSVGGLVGAGVVGTGISVGAEPVVGDEVSTGVGVGGIGASTGGDVGIGAVGVGGFGTGAVGVGGTTVGATGVGGSGDGEVGTAGDGDGDGWLFLPFFEPLPLFLLDLEVYVVVGSSVSSLVGAGVGEEVGVAVGGRTVGDDVGLGDGAHVGLGTTDDLLELLLVFLLDPLPFPPFSLGIFVVGVEVGTGVVGAAVGGGDGVEVGIGGFR</sequence>
<organism evidence="1 2">
    <name type="scientific">Fistulifera solaris</name>
    <name type="common">Oleaginous diatom</name>
    <dbReference type="NCBI Taxonomy" id="1519565"/>
    <lineage>
        <taxon>Eukaryota</taxon>
        <taxon>Sar</taxon>
        <taxon>Stramenopiles</taxon>
        <taxon>Ochrophyta</taxon>
        <taxon>Bacillariophyta</taxon>
        <taxon>Bacillariophyceae</taxon>
        <taxon>Bacillariophycidae</taxon>
        <taxon>Naviculales</taxon>
        <taxon>Naviculaceae</taxon>
        <taxon>Fistulifera</taxon>
    </lineage>
</organism>
<dbReference type="Proteomes" id="UP000198406">
    <property type="component" value="Unassembled WGS sequence"/>
</dbReference>
<evidence type="ECO:0000313" key="1">
    <source>
        <dbReference type="EMBL" id="GAX19286.1"/>
    </source>
</evidence>
<name>A0A1Z5JZK8_FISSO</name>
<dbReference type="InParanoid" id="A0A1Z5JZK8"/>
<dbReference type="EMBL" id="BDSP01000136">
    <property type="protein sequence ID" value="GAX19286.1"/>
    <property type="molecule type" value="Genomic_DNA"/>
</dbReference>
<protein>
    <submittedName>
        <fullName evidence="1">Uncharacterized protein</fullName>
    </submittedName>
</protein>
<gene>
    <name evidence="1" type="ORF">FisN_4Lh137</name>
</gene>
<accession>A0A1Z5JZK8</accession>
<proteinExistence type="predicted"/>
<evidence type="ECO:0000313" key="2">
    <source>
        <dbReference type="Proteomes" id="UP000198406"/>
    </source>
</evidence>
<comment type="caution">
    <text evidence="1">The sequence shown here is derived from an EMBL/GenBank/DDBJ whole genome shotgun (WGS) entry which is preliminary data.</text>
</comment>
<dbReference type="AlphaFoldDB" id="A0A1Z5JZK8"/>
<keyword evidence="2" id="KW-1185">Reference proteome</keyword>